<dbReference type="Gene3D" id="3.40.50.1820">
    <property type="entry name" value="alpha/beta hydrolase"/>
    <property type="match status" value="1"/>
</dbReference>
<evidence type="ECO:0000259" key="1">
    <source>
        <dbReference type="Pfam" id="PF00561"/>
    </source>
</evidence>
<comment type="caution">
    <text evidence="2">The sequence shown here is derived from an EMBL/GenBank/DDBJ whole genome shotgun (WGS) entry which is preliminary data.</text>
</comment>
<dbReference type="Proteomes" id="UP000020103">
    <property type="component" value="Unassembled WGS sequence"/>
</dbReference>
<evidence type="ECO:0000313" key="2">
    <source>
        <dbReference type="EMBL" id="EUA47431.1"/>
    </source>
</evidence>
<dbReference type="AlphaFoldDB" id="A0A829Q499"/>
<name>A0A829Q499_9MYCO</name>
<dbReference type="PANTHER" id="PTHR46438:SF11">
    <property type="entry name" value="LIPASE-RELATED"/>
    <property type="match status" value="1"/>
</dbReference>
<protein>
    <submittedName>
        <fullName evidence="2">Alpha/beta hydrolase fold family protein</fullName>
    </submittedName>
</protein>
<dbReference type="SUPFAM" id="SSF53474">
    <property type="entry name" value="alpha/beta-Hydrolases"/>
    <property type="match status" value="1"/>
</dbReference>
<sequence length="285" mass="31322">MATQFFTFDGDRIAYTREGAGDPILFIGNMGSVKECWANQVEALSVRYEVICADHLGLGESDVPAPGFDVERYLRFLSAFVDHLGFERINYVGNCMGSAMGLLMAERRPEKFAKMVIINPLSARTAKQGLALRIVRLSELFPRLFALVLRVAAIIRQPRWKFFGKLVNVAQFGPRNWASALVRPLPESLATAVSFGKSGSLRSTSEIVCDLPGLARVDAVRPGPDFPDLAVIWGDLNIGLSPRAGRELNRGLNPQEAVYLPNAGHLPMVEAPEAVTTVIEEFLAY</sequence>
<gene>
    <name evidence="2" type="ORF">I543_1067</name>
</gene>
<feature type="domain" description="AB hydrolase-1" evidence="1">
    <location>
        <begin position="28"/>
        <end position="272"/>
    </location>
</feature>
<dbReference type="GO" id="GO:0016787">
    <property type="term" value="F:hydrolase activity"/>
    <property type="evidence" value="ECO:0007669"/>
    <property type="project" value="UniProtKB-KW"/>
</dbReference>
<dbReference type="Pfam" id="PF00561">
    <property type="entry name" value="Abhydrolase_1"/>
    <property type="match status" value="1"/>
</dbReference>
<accession>A0A829Q499</accession>
<reference evidence="2 3" key="1">
    <citation type="submission" date="2013-12" db="EMBL/GenBank/DDBJ databases">
        <authorList>
            <person name="Madinger N."/>
            <person name="Lenaerts A."/>
            <person name="Ordway D."/>
            <person name="DeGroote M.A."/>
            <person name="Parker T."/>
            <person name="Sizemore C."/>
            <person name="Tallon L.J."/>
            <person name="Sadzewicz L.K."/>
            <person name="Sengamalay N."/>
            <person name="Fraser C.M."/>
            <person name="Hine E."/>
            <person name="Shefchek K.A."/>
            <person name="Das S.P."/>
            <person name="Tettelin H."/>
        </authorList>
    </citation>
    <scope>NUCLEOTIDE SEQUENCE [LARGE SCALE GENOMIC DNA]</scope>
    <source>
        <strain evidence="2 3">21</strain>
    </source>
</reference>
<dbReference type="PRINTS" id="PR00111">
    <property type="entry name" value="ABHYDROLASE"/>
</dbReference>
<organism evidence="2 3">
    <name type="scientific">Mycobacteroides abscessus 21</name>
    <dbReference type="NCBI Taxonomy" id="1299324"/>
    <lineage>
        <taxon>Bacteria</taxon>
        <taxon>Bacillati</taxon>
        <taxon>Actinomycetota</taxon>
        <taxon>Actinomycetes</taxon>
        <taxon>Mycobacteriales</taxon>
        <taxon>Mycobacteriaceae</taxon>
        <taxon>Mycobacteroides</taxon>
        <taxon>Mycobacteroides abscessus</taxon>
    </lineage>
</organism>
<dbReference type="InterPro" id="IPR029058">
    <property type="entry name" value="AB_hydrolase_fold"/>
</dbReference>
<dbReference type="EMBL" id="JAOF01000001">
    <property type="protein sequence ID" value="EUA47431.1"/>
    <property type="molecule type" value="Genomic_DNA"/>
</dbReference>
<proteinExistence type="predicted"/>
<dbReference type="PANTHER" id="PTHR46438">
    <property type="entry name" value="ALPHA/BETA-HYDROLASES SUPERFAMILY PROTEIN"/>
    <property type="match status" value="1"/>
</dbReference>
<dbReference type="InterPro" id="IPR000073">
    <property type="entry name" value="AB_hydrolase_1"/>
</dbReference>
<keyword evidence="2" id="KW-0378">Hydrolase</keyword>
<evidence type="ECO:0000313" key="3">
    <source>
        <dbReference type="Proteomes" id="UP000020103"/>
    </source>
</evidence>